<reference evidence="2" key="2">
    <citation type="submission" date="2016-06" db="EMBL/GenBank/DDBJ databases">
        <title>The genome of a short-lived fish provides insights into sex chromosome evolution and the genetic control of aging.</title>
        <authorList>
            <person name="Reichwald K."/>
            <person name="Felder M."/>
            <person name="Petzold A."/>
            <person name="Koch P."/>
            <person name="Groth M."/>
            <person name="Platzer M."/>
        </authorList>
    </citation>
    <scope>NUCLEOTIDE SEQUENCE</scope>
    <source>
        <tissue evidence="2">Brain</tissue>
    </source>
</reference>
<gene>
    <name evidence="2" type="primary">FGF5</name>
</gene>
<sequence length="62" mass="7219">PQEPKNRSASMHDRSERGFKITESSNERRKPPTKSIPPKSQVPPGSVPRRVQVKYWPKYRFG</sequence>
<dbReference type="EMBL" id="HADX01003901">
    <property type="protein sequence ID" value="SBP26133.1"/>
    <property type="molecule type" value="Transcribed_RNA"/>
</dbReference>
<dbReference type="AlphaFoldDB" id="A0A1A7Y758"/>
<protein>
    <submittedName>
        <fullName evidence="2">Fibroblast growth factor 5</fullName>
    </submittedName>
</protein>
<evidence type="ECO:0000313" key="2">
    <source>
        <dbReference type="EMBL" id="SBP26133.1"/>
    </source>
</evidence>
<organism evidence="2">
    <name type="scientific">Iconisemion striatum</name>
    <dbReference type="NCBI Taxonomy" id="60296"/>
    <lineage>
        <taxon>Eukaryota</taxon>
        <taxon>Metazoa</taxon>
        <taxon>Chordata</taxon>
        <taxon>Craniata</taxon>
        <taxon>Vertebrata</taxon>
        <taxon>Euteleostomi</taxon>
        <taxon>Actinopterygii</taxon>
        <taxon>Neopterygii</taxon>
        <taxon>Teleostei</taxon>
        <taxon>Neoteleostei</taxon>
        <taxon>Acanthomorphata</taxon>
        <taxon>Ovalentaria</taxon>
        <taxon>Atherinomorphae</taxon>
        <taxon>Cyprinodontiformes</taxon>
        <taxon>Nothobranchiidae</taxon>
        <taxon>Iconisemion</taxon>
    </lineage>
</organism>
<feature type="non-terminal residue" evidence="2">
    <location>
        <position position="1"/>
    </location>
</feature>
<name>A0A1A7Y758_9TELE</name>
<reference evidence="2" key="1">
    <citation type="submission" date="2016-05" db="EMBL/GenBank/DDBJ databases">
        <authorList>
            <person name="Lavstsen T."/>
            <person name="Jespersen J.S."/>
        </authorList>
    </citation>
    <scope>NUCLEOTIDE SEQUENCE</scope>
    <source>
        <tissue evidence="2">Brain</tissue>
    </source>
</reference>
<feature type="compositionally biased region" description="Basic and acidic residues" evidence="1">
    <location>
        <begin position="1"/>
        <end position="30"/>
    </location>
</feature>
<accession>A0A1A7Y758</accession>
<proteinExistence type="predicted"/>
<evidence type="ECO:0000256" key="1">
    <source>
        <dbReference type="SAM" id="MobiDB-lite"/>
    </source>
</evidence>
<feature type="region of interest" description="Disordered" evidence="1">
    <location>
        <begin position="1"/>
        <end position="51"/>
    </location>
</feature>